<dbReference type="GO" id="GO:0008444">
    <property type="term" value="F:CDP-diacylglycerol-glycerol-3-phosphate 3-phosphatidyltransferase activity"/>
    <property type="evidence" value="ECO:0007669"/>
    <property type="project" value="UniProtKB-UniRule"/>
</dbReference>
<keyword evidence="9" id="KW-1133">Transmembrane helix</keyword>
<evidence type="ECO:0000256" key="3">
    <source>
        <dbReference type="ARBA" id="ARBA00010441"/>
    </source>
</evidence>
<evidence type="ECO:0000256" key="1">
    <source>
        <dbReference type="ARBA" id="ARBA00004141"/>
    </source>
</evidence>
<dbReference type="PIRSF" id="PIRSF000847">
    <property type="entry name" value="Phos_ph_gly_syn"/>
    <property type="match status" value="1"/>
</dbReference>
<dbReference type="KEGG" id="tvr:TVD_08505"/>
<keyword evidence="10" id="KW-0443">Lipid metabolism</keyword>
<dbReference type="InterPro" id="IPR043130">
    <property type="entry name" value="CDP-OH_PTrfase_TM_dom"/>
</dbReference>
<keyword evidence="13" id="KW-1208">Phospholipid metabolism</keyword>
<proteinExistence type="inferred from homology"/>
<evidence type="ECO:0000256" key="6">
    <source>
        <dbReference type="ARBA" id="ARBA00022516"/>
    </source>
</evidence>
<evidence type="ECO:0000256" key="9">
    <source>
        <dbReference type="ARBA" id="ARBA00022989"/>
    </source>
</evidence>
<dbReference type="InterPro" id="IPR048254">
    <property type="entry name" value="CDP_ALCOHOL_P_TRANSF_CS"/>
</dbReference>
<dbReference type="Proteomes" id="UP000064201">
    <property type="component" value="Chromosome"/>
</dbReference>
<protein>
    <recommendedName>
        <fullName evidence="5 15">CDP-diacylglycerol--glycerol-3-phosphate 3-phosphatidyltransferase</fullName>
        <ecNumber evidence="4 15">2.7.8.5</ecNumber>
    </recommendedName>
</protein>
<dbReference type="PANTHER" id="PTHR14269:SF62">
    <property type="entry name" value="CDP-DIACYLGLYCEROL--GLYCEROL-3-PHOSPHATE 3-PHOSPHATIDYLTRANSFERASE 1, CHLOROPLASTIC"/>
    <property type="match status" value="1"/>
</dbReference>
<evidence type="ECO:0000313" key="17">
    <source>
        <dbReference type="EMBL" id="AKJ95394.1"/>
    </source>
</evidence>
<evidence type="ECO:0000256" key="8">
    <source>
        <dbReference type="ARBA" id="ARBA00022692"/>
    </source>
</evidence>
<comment type="catalytic activity">
    <reaction evidence="14">
        <text>a CDP-1,2-diacyl-sn-glycerol + sn-glycerol 3-phosphate = a 1,2-diacyl-sn-glycero-3-phospho-(1'-sn-glycero-3'-phosphate) + CMP + H(+)</text>
        <dbReference type="Rhea" id="RHEA:12593"/>
        <dbReference type="ChEBI" id="CHEBI:15378"/>
        <dbReference type="ChEBI" id="CHEBI:57597"/>
        <dbReference type="ChEBI" id="CHEBI:58332"/>
        <dbReference type="ChEBI" id="CHEBI:60110"/>
        <dbReference type="ChEBI" id="CHEBI:60377"/>
        <dbReference type="EC" id="2.7.8.5"/>
    </reaction>
</comment>
<dbReference type="Gene3D" id="1.20.120.1760">
    <property type="match status" value="1"/>
</dbReference>
<dbReference type="GO" id="GO:0005886">
    <property type="term" value="C:plasma membrane"/>
    <property type="evidence" value="ECO:0007669"/>
    <property type="project" value="TreeGrafter"/>
</dbReference>
<evidence type="ECO:0000313" key="18">
    <source>
        <dbReference type="Proteomes" id="UP000064201"/>
    </source>
</evidence>
<dbReference type="Pfam" id="PF01066">
    <property type="entry name" value="CDP-OH_P_transf"/>
    <property type="match status" value="1"/>
</dbReference>
<organism evidence="17 18">
    <name type="scientific">Thioalkalivibrio versutus</name>
    <dbReference type="NCBI Taxonomy" id="106634"/>
    <lineage>
        <taxon>Bacteria</taxon>
        <taxon>Pseudomonadati</taxon>
        <taxon>Pseudomonadota</taxon>
        <taxon>Gammaproteobacteria</taxon>
        <taxon>Chromatiales</taxon>
        <taxon>Ectothiorhodospiraceae</taxon>
        <taxon>Thioalkalivibrio</taxon>
    </lineage>
</organism>
<dbReference type="PROSITE" id="PS00379">
    <property type="entry name" value="CDP_ALCOHOL_P_TRANSF"/>
    <property type="match status" value="1"/>
</dbReference>
<dbReference type="EMBL" id="CP011367">
    <property type="protein sequence ID" value="AKJ95394.1"/>
    <property type="molecule type" value="Genomic_DNA"/>
</dbReference>
<comment type="pathway">
    <text evidence="2">Phospholipid metabolism; phosphatidylglycerol biosynthesis; phosphatidylglycerol from CDP-diacylglycerol: step 1/2.</text>
</comment>
<comment type="similarity">
    <text evidence="3 16">Belongs to the CDP-alcohol phosphatidyltransferase class-I family.</text>
</comment>
<evidence type="ECO:0000256" key="12">
    <source>
        <dbReference type="ARBA" id="ARBA00023209"/>
    </source>
</evidence>
<dbReference type="InterPro" id="IPR050324">
    <property type="entry name" value="CDP-alcohol_PTase-I"/>
</dbReference>
<keyword evidence="7 16" id="KW-0808">Transferase</keyword>
<keyword evidence="11" id="KW-0472">Membrane</keyword>
<dbReference type="InterPro" id="IPR000462">
    <property type="entry name" value="CDP-OH_P_trans"/>
</dbReference>
<comment type="subcellular location">
    <subcellularLocation>
        <location evidence="1">Membrane</location>
        <topology evidence="1">Multi-pass membrane protein</topology>
    </subcellularLocation>
</comment>
<dbReference type="AlphaFoldDB" id="A0A0G3G4U2"/>
<evidence type="ECO:0000256" key="5">
    <source>
        <dbReference type="ARBA" id="ARBA00014944"/>
    </source>
</evidence>
<evidence type="ECO:0000256" key="14">
    <source>
        <dbReference type="ARBA" id="ARBA00048586"/>
    </source>
</evidence>
<accession>A0A0G3G4U2</accession>
<gene>
    <name evidence="17" type="ORF">TVD_08505</name>
</gene>
<reference evidence="17 18" key="1">
    <citation type="submission" date="2015-04" db="EMBL/GenBank/DDBJ databases">
        <title>Complete Sequence for the Genome of the Thioalkalivibrio versutus D301.</title>
        <authorList>
            <person name="Mu T."/>
            <person name="Zhou J."/>
            <person name="Xu X."/>
        </authorList>
    </citation>
    <scope>NUCLEOTIDE SEQUENCE [LARGE SCALE GENOMIC DNA]</scope>
    <source>
        <strain evidence="17 18">D301</strain>
    </source>
</reference>
<dbReference type="NCBIfam" id="TIGR00560">
    <property type="entry name" value="pgsA"/>
    <property type="match status" value="1"/>
</dbReference>
<sequence length="183" mass="19850">MFPQLPTWLTWSRIVMIPLLVLAFYGLSMPQGGIVAAIIFALAGVTDWLDGYLARRWEVTSRFGAFLDPVADKLIVAAALVLVVDHNPELGIALAAIVIIGREIAISALREWMAEVGGSAKVAVSWVGKVKTTAQMVAIFLLLWAEPIVGLPTFLIGEWLLYLAAALTLVSMIQYMLAAARSQ</sequence>
<dbReference type="PATRIC" id="fig|106634.4.peg.1740"/>
<evidence type="ECO:0000256" key="4">
    <source>
        <dbReference type="ARBA" id="ARBA00013170"/>
    </source>
</evidence>
<keyword evidence="18" id="KW-1185">Reference proteome</keyword>
<dbReference type="PANTHER" id="PTHR14269">
    <property type="entry name" value="CDP-DIACYLGLYCEROL--GLYCEROL-3-PHOSPHATE 3-PHOSPHATIDYLTRANSFERASE-RELATED"/>
    <property type="match status" value="1"/>
</dbReference>
<dbReference type="STRING" id="106634.TVD_08505"/>
<keyword evidence="8" id="KW-0812">Transmembrane</keyword>
<name>A0A0G3G4U2_9GAMM</name>
<evidence type="ECO:0000256" key="7">
    <source>
        <dbReference type="ARBA" id="ARBA00022679"/>
    </source>
</evidence>
<keyword evidence="6" id="KW-0444">Lipid biosynthesis</keyword>
<dbReference type="OrthoDB" id="9796672at2"/>
<evidence type="ECO:0000256" key="2">
    <source>
        <dbReference type="ARBA" id="ARBA00005042"/>
    </source>
</evidence>
<evidence type="ECO:0000256" key="10">
    <source>
        <dbReference type="ARBA" id="ARBA00023098"/>
    </source>
</evidence>
<dbReference type="InterPro" id="IPR004570">
    <property type="entry name" value="Phosphatidylglycerol_P_synth"/>
</dbReference>
<evidence type="ECO:0000256" key="11">
    <source>
        <dbReference type="ARBA" id="ARBA00023136"/>
    </source>
</evidence>
<dbReference type="GO" id="GO:0046474">
    <property type="term" value="P:glycerophospholipid biosynthetic process"/>
    <property type="evidence" value="ECO:0007669"/>
    <property type="project" value="TreeGrafter"/>
</dbReference>
<evidence type="ECO:0000256" key="13">
    <source>
        <dbReference type="ARBA" id="ARBA00023264"/>
    </source>
</evidence>
<dbReference type="EC" id="2.7.8.5" evidence="4 15"/>
<keyword evidence="12" id="KW-0594">Phospholipid biosynthesis</keyword>
<evidence type="ECO:0000256" key="15">
    <source>
        <dbReference type="NCBIfam" id="TIGR00560"/>
    </source>
</evidence>
<evidence type="ECO:0000256" key="16">
    <source>
        <dbReference type="RuleBase" id="RU003750"/>
    </source>
</evidence>
<dbReference type="RefSeq" id="WP_018144156.1">
    <property type="nucleotide sequence ID" value="NZ_CP011367.1"/>
</dbReference>